<protein>
    <submittedName>
        <fullName evidence="1">Uncharacterized protein</fullName>
    </submittedName>
</protein>
<organism evidence="1 2">
    <name type="scientific">Rheinheimera tangshanensis</name>
    <dbReference type="NCBI Taxonomy" id="400153"/>
    <lineage>
        <taxon>Bacteria</taxon>
        <taxon>Pseudomonadati</taxon>
        <taxon>Pseudomonadota</taxon>
        <taxon>Gammaproteobacteria</taxon>
        <taxon>Chromatiales</taxon>
        <taxon>Chromatiaceae</taxon>
        <taxon>Rheinheimera</taxon>
    </lineage>
</organism>
<accession>A0A5C8M5V3</accession>
<proteinExistence type="predicted"/>
<evidence type="ECO:0000313" key="1">
    <source>
        <dbReference type="EMBL" id="TXK83122.1"/>
    </source>
</evidence>
<name>A0A5C8M5V3_9GAMM</name>
<dbReference type="OrthoDB" id="6382175at2"/>
<gene>
    <name evidence="1" type="ORF">FU839_02280</name>
</gene>
<dbReference type="AlphaFoldDB" id="A0A5C8M5V3"/>
<reference evidence="1 2" key="1">
    <citation type="submission" date="2019-08" db="EMBL/GenBank/DDBJ databases">
        <title>Draft genome analysis of Rheinheimera tangshanensis isolated from the roots of fresh rice plants (Oryza sativa).</title>
        <authorList>
            <person name="Yu Q."/>
            <person name="Qi Y."/>
            <person name="Zhang H."/>
            <person name="Pu J."/>
        </authorList>
    </citation>
    <scope>NUCLEOTIDE SEQUENCE [LARGE SCALE GENOMIC DNA]</scope>
    <source>
        <strain evidence="1 2">JA3-B52</strain>
    </source>
</reference>
<dbReference type="RefSeq" id="WP_147903001.1">
    <property type="nucleotide sequence ID" value="NZ_BAAAGC010000002.1"/>
</dbReference>
<sequence length="229" mass="24830">MKHWALLVGLGCLQLSGCNMELLGADKAFNFDFNTGSHGWTAGFSDYPADNATIYQLESGLRALPGESAKKGFYLSGMNRSDDLFMYLKNQFSGLEPSTKYYARVRLTFLSNAGVDCAGVGGAPGESVYLKFGYADKEPRQEGYYLNVDKGQQSQSGSQAKVIGHVAAKDAACDGSTFAAKTVQTTTKERIPLYSDGQGRVWVFVGTDSGYEGLTSLYYTSIEIALEPF</sequence>
<keyword evidence="2" id="KW-1185">Reference proteome</keyword>
<dbReference type="EMBL" id="VRLR01000001">
    <property type="protein sequence ID" value="TXK83122.1"/>
    <property type="molecule type" value="Genomic_DNA"/>
</dbReference>
<evidence type="ECO:0000313" key="2">
    <source>
        <dbReference type="Proteomes" id="UP000321814"/>
    </source>
</evidence>
<comment type="caution">
    <text evidence="1">The sequence shown here is derived from an EMBL/GenBank/DDBJ whole genome shotgun (WGS) entry which is preliminary data.</text>
</comment>
<dbReference type="Proteomes" id="UP000321814">
    <property type="component" value="Unassembled WGS sequence"/>
</dbReference>